<protein>
    <submittedName>
        <fullName evidence="3">Transposase</fullName>
    </submittedName>
</protein>
<proteinExistence type="predicted"/>
<feature type="region of interest" description="Disordered" evidence="1">
    <location>
        <begin position="91"/>
        <end position="112"/>
    </location>
</feature>
<evidence type="ECO:0000313" key="2">
    <source>
        <dbReference type="Proteomes" id="UP000492821"/>
    </source>
</evidence>
<accession>A0A7E4UYQ5</accession>
<evidence type="ECO:0000256" key="1">
    <source>
        <dbReference type="SAM" id="MobiDB-lite"/>
    </source>
</evidence>
<evidence type="ECO:0000313" key="3">
    <source>
        <dbReference type="WBParaSite" id="Pan_g14431.t1"/>
    </source>
</evidence>
<dbReference type="WBParaSite" id="Pan_g14431.t1">
    <property type="protein sequence ID" value="Pan_g14431.t1"/>
    <property type="gene ID" value="Pan_g14431"/>
</dbReference>
<name>A0A7E4UYQ5_PANRE</name>
<reference evidence="3" key="2">
    <citation type="submission" date="2020-10" db="UniProtKB">
        <authorList>
            <consortium name="WormBaseParasite"/>
        </authorList>
    </citation>
    <scope>IDENTIFICATION</scope>
</reference>
<organism evidence="2 3">
    <name type="scientific">Panagrellus redivivus</name>
    <name type="common">Microworm</name>
    <dbReference type="NCBI Taxonomy" id="6233"/>
    <lineage>
        <taxon>Eukaryota</taxon>
        <taxon>Metazoa</taxon>
        <taxon>Ecdysozoa</taxon>
        <taxon>Nematoda</taxon>
        <taxon>Chromadorea</taxon>
        <taxon>Rhabditida</taxon>
        <taxon>Tylenchina</taxon>
        <taxon>Panagrolaimomorpha</taxon>
        <taxon>Panagrolaimoidea</taxon>
        <taxon>Panagrolaimidae</taxon>
        <taxon>Panagrellus</taxon>
    </lineage>
</organism>
<keyword evidence="2" id="KW-1185">Reference proteome</keyword>
<sequence>MTDDQAGKQEVIEAKDNLEEGRRDGETALRKRRVTPPSNDRWLAGWKEGTLLDHGPPHFVIIEEVVVRPVVVDPLSIRRNQGRDFGVDCSEHFPFPDVDPDPRRETDIPIEL</sequence>
<feature type="compositionally biased region" description="Basic and acidic residues" evidence="1">
    <location>
        <begin position="1"/>
        <end position="29"/>
    </location>
</feature>
<dbReference type="Proteomes" id="UP000492821">
    <property type="component" value="Unassembled WGS sequence"/>
</dbReference>
<feature type="region of interest" description="Disordered" evidence="1">
    <location>
        <begin position="1"/>
        <end position="38"/>
    </location>
</feature>
<feature type="compositionally biased region" description="Basic and acidic residues" evidence="1">
    <location>
        <begin position="100"/>
        <end position="112"/>
    </location>
</feature>
<dbReference type="AlphaFoldDB" id="A0A7E4UYQ5"/>
<reference evidence="2" key="1">
    <citation type="journal article" date="2013" name="Genetics">
        <title>The draft genome and transcriptome of Panagrellus redivivus are shaped by the harsh demands of a free-living lifestyle.</title>
        <authorList>
            <person name="Srinivasan J."/>
            <person name="Dillman A.R."/>
            <person name="Macchietto M.G."/>
            <person name="Heikkinen L."/>
            <person name="Lakso M."/>
            <person name="Fracchia K.M."/>
            <person name="Antoshechkin I."/>
            <person name="Mortazavi A."/>
            <person name="Wong G."/>
            <person name="Sternberg P.W."/>
        </authorList>
    </citation>
    <scope>NUCLEOTIDE SEQUENCE [LARGE SCALE GENOMIC DNA]</scope>
    <source>
        <strain evidence="2">MT8872</strain>
    </source>
</reference>